<evidence type="ECO:0000313" key="5">
    <source>
        <dbReference type="Proteomes" id="UP000053477"/>
    </source>
</evidence>
<dbReference type="AlphaFoldDB" id="A0A0H2S4Z5"/>
<keyword evidence="5" id="KW-1185">Reference proteome</keyword>
<dbReference type="PANTHER" id="PTHR48104:SF30">
    <property type="entry name" value="METACASPASE-1"/>
    <property type="match status" value="1"/>
</dbReference>
<feature type="compositionally biased region" description="Basic and acidic residues" evidence="2">
    <location>
        <begin position="219"/>
        <end position="229"/>
    </location>
</feature>
<dbReference type="STRING" id="27342.A0A0H2S4Z5"/>
<name>A0A0H2S4Z5_9AGAM</name>
<dbReference type="InParanoid" id="A0A0H2S4Z5"/>
<proteinExistence type="inferred from homology"/>
<dbReference type="Proteomes" id="UP000053477">
    <property type="component" value="Unassembled WGS sequence"/>
</dbReference>
<dbReference type="GO" id="GO:0004197">
    <property type="term" value="F:cysteine-type endopeptidase activity"/>
    <property type="evidence" value="ECO:0007669"/>
    <property type="project" value="InterPro"/>
</dbReference>
<dbReference type="GO" id="GO:0006508">
    <property type="term" value="P:proteolysis"/>
    <property type="evidence" value="ECO:0007669"/>
    <property type="project" value="InterPro"/>
</dbReference>
<dbReference type="PANTHER" id="PTHR48104">
    <property type="entry name" value="METACASPASE-4"/>
    <property type="match status" value="1"/>
</dbReference>
<feature type="domain" description="Peptidase C14 caspase" evidence="3">
    <location>
        <begin position="42"/>
        <end position="363"/>
    </location>
</feature>
<evidence type="ECO:0000259" key="3">
    <source>
        <dbReference type="Pfam" id="PF00656"/>
    </source>
</evidence>
<comment type="similarity">
    <text evidence="1">Belongs to the peptidase C14B family.</text>
</comment>
<dbReference type="OrthoDB" id="3223806at2759"/>
<dbReference type="InterPro" id="IPR050452">
    <property type="entry name" value="Metacaspase"/>
</dbReference>
<organism evidence="4 5">
    <name type="scientific">Schizopora paradoxa</name>
    <dbReference type="NCBI Taxonomy" id="27342"/>
    <lineage>
        <taxon>Eukaryota</taxon>
        <taxon>Fungi</taxon>
        <taxon>Dikarya</taxon>
        <taxon>Basidiomycota</taxon>
        <taxon>Agaricomycotina</taxon>
        <taxon>Agaricomycetes</taxon>
        <taxon>Hymenochaetales</taxon>
        <taxon>Schizoporaceae</taxon>
        <taxon>Schizopora</taxon>
    </lineage>
</organism>
<accession>A0A0H2S4Z5</accession>
<dbReference type="Pfam" id="PF00656">
    <property type="entry name" value="Peptidase_C14"/>
    <property type="match status" value="1"/>
</dbReference>
<evidence type="ECO:0000313" key="4">
    <source>
        <dbReference type="EMBL" id="KLO19325.1"/>
    </source>
</evidence>
<feature type="compositionally biased region" description="Basic residues" evidence="2">
    <location>
        <begin position="255"/>
        <end position="265"/>
    </location>
</feature>
<dbReference type="Gene3D" id="3.40.50.12660">
    <property type="match status" value="2"/>
</dbReference>
<dbReference type="InterPro" id="IPR011600">
    <property type="entry name" value="Pept_C14_caspase"/>
</dbReference>
<reference evidence="4 5" key="1">
    <citation type="submission" date="2015-04" db="EMBL/GenBank/DDBJ databases">
        <title>Complete genome sequence of Schizopora paradoxa KUC8140, a cosmopolitan wood degrader in East Asia.</title>
        <authorList>
            <consortium name="DOE Joint Genome Institute"/>
            <person name="Min B."/>
            <person name="Park H."/>
            <person name="Jang Y."/>
            <person name="Kim J.-J."/>
            <person name="Kim K.H."/>
            <person name="Pangilinan J."/>
            <person name="Lipzen A."/>
            <person name="Riley R."/>
            <person name="Grigoriev I.V."/>
            <person name="Spatafora J.W."/>
            <person name="Choi I.-G."/>
        </authorList>
    </citation>
    <scope>NUCLEOTIDE SEQUENCE [LARGE SCALE GENOMIC DNA]</scope>
    <source>
        <strain evidence="4 5">KUC8140</strain>
    </source>
</reference>
<gene>
    <name evidence="4" type="ORF">SCHPADRAFT_898901</name>
</gene>
<evidence type="ECO:0000256" key="2">
    <source>
        <dbReference type="SAM" id="MobiDB-lite"/>
    </source>
</evidence>
<feature type="region of interest" description="Disordered" evidence="2">
    <location>
        <begin position="214"/>
        <end position="271"/>
    </location>
</feature>
<protein>
    <recommendedName>
        <fullName evidence="3">Peptidase C14 caspase domain-containing protein</fullName>
    </recommendedName>
</protein>
<evidence type="ECO:0000256" key="1">
    <source>
        <dbReference type="ARBA" id="ARBA00009005"/>
    </source>
</evidence>
<sequence>MESAVYIMPFGIYSQLLVFFLPMTRTDSELTCCHKQTEPLVRKKALCIGIGYGDLEEPRRLPQAREDPRKLRRLLSKRYGFKKHDVTLLIDDDHPDHIQPTRSNIMEQIHVLVHFANSGDRLVFFFSGHGSQIPNLDGSEDDGYDEVIWPCDVIIKEGGAAKDVDEVEKFIMDDDLKVHLVDRLPNGVHLTALLDCCHSGTGLDLPHSYSASNSNLDLPRTESPTKIDPADPVSFSEPDMLKSISVDSAEGPSRPPRRRPTRAGTRRQNESALNMPFYASVHLSTDASDPSRQATIESRSRKNSKVFGSFSKHVTSWSACLDDQVGFECPDGGMLTQAFIKALRKNPEVTYQELLNALTNELLKISVFAKKSLKETMGSLPCPVPSLGSLRPIDEDLLGMRFTF</sequence>
<dbReference type="GO" id="GO:0005737">
    <property type="term" value="C:cytoplasm"/>
    <property type="evidence" value="ECO:0007669"/>
    <property type="project" value="TreeGrafter"/>
</dbReference>
<dbReference type="EMBL" id="KQ085887">
    <property type="protein sequence ID" value="KLO19325.1"/>
    <property type="molecule type" value="Genomic_DNA"/>
</dbReference>